<comment type="subcellular location">
    <subcellularLocation>
        <location evidence="2">Nucleus</location>
    </subcellularLocation>
</comment>
<dbReference type="PANTHER" id="PTHR13261:SF0">
    <property type="entry name" value="BRCA2 AND CDKN1A-INTERACTING PROTEIN"/>
    <property type="match status" value="1"/>
</dbReference>
<gene>
    <name evidence="4" type="ORF">BJ085DRAFT_36950</name>
</gene>
<evidence type="ECO:0000256" key="1">
    <source>
        <dbReference type="ARBA" id="ARBA00006781"/>
    </source>
</evidence>
<sequence>MSKRIRDDADLPPSDEDEEMASSGSGSSEGDESDPDMKETVDVDFEFFDPKEGDFHTIKRLLSQLFVEDSEKMDISGMTELIIQQPLIGTCVKVENDGDPYALLTVLNMQQHAEQNAIKKLRNYLLHKARSSPKAKDLLSKLLDPASKKAVGFVLSERLVNVPPQITPPMFRMLAEEIQWAVEDKEPYEFEYYILISKTYRQVESSLDVDDEEETPAAKSAKDKGRKKGRFADAVFYMQPEEEFVEQFAQISFDFRLSKESGVSDSKRTFNEFGIAPSRRCFIIAKDKMEEFVKGLESFVLG</sequence>
<proteinExistence type="inferred from homology"/>
<evidence type="ECO:0000313" key="4">
    <source>
        <dbReference type="EMBL" id="RKP40401.1"/>
    </source>
</evidence>
<keyword evidence="2" id="KW-0539">Nucleus</keyword>
<organism evidence="4 5">
    <name type="scientific">Dimargaris cristalligena</name>
    <dbReference type="NCBI Taxonomy" id="215637"/>
    <lineage>
        <taxon>Eukaryota</taxon>
        <taxon>Fungi</taxon>
        <taxon>Fungi incertae sedis</taxon>
        <taxon>Zoopagomycota</taxon>
        <taxon>Kickxellomycotina</taxon>
        <taxon>Dimargaritomycetes</taxon>
        <taxon>Dimargaritales</taxon>
        <taxon>Dimargaritaceae</taxon>
        <taxon>Dimargaris</taxon>
    </lineage>
</organism>
<keyword evidence="5" id="KW-1185">Reference proteome</keyword>
<evidence type="ECO:0000256" key="3">
    <source>
        <dbReference type="SAM" id="MobiDB-lite"/>
    </source>
</evidence>
<evidence type="ECO:0000256" key="2">
    <source>
        <dbReference type="PIRNR" id="PIRNR028983"/>
    </source>
</evidence>
<feature type="region of interest" description="Disordered" evidence="3">
    <location>
        <begin position="1"/>
        <end position="39"/>
    </location>
</feature>
<reference evidence="5" key="1">
    <citation type="journal article" date="2018" name="Nat. Microbiol.">
        <title>Leveraging single-cell genomics to expand the fungal tree of life.</title>
        <authorList>
            <person name="Ahrendt S.R."/>
            <person name="Quandt C.A."/>
            <person name="Ciobanu D."/>
            <person name="Clum A."/>
            <person name="Salamov A."/>
            <person name="Andreopoulos B."/>
            <person name="Cheng J.F."/>
            <person name="Woyke T."/>
            <person name="Pelin A."/>
            <person name="Henrissat B."/>
            <person name="Reynolds N.K."/>
            <person name="Benny G.L."/>
            <person name="Smith M.E."/>
            <person name="James T.Y."/>
            <person name="Grigoriev I.V."/>
        </authorList>
    </citation>
    <scope>NUCLEOTIDE SEQUENCE [LARGE SCALE GENOMIC DNA]</scope>
    <source>
        <strain evidence="5">RSA 468</strain>
    </source>
</reference>
<name>A0A4Q0A4A1_9FUNG</name>
<comment type="similarity">
    <text evidence="1 2">Belongs to the BCP1 family.</text>
</comment>
<dbReference type="OrthoDB" id="27543at2759"/>
<dbReference type="STRING" id="215637.A0A4Q0A4A1"/>
<dbReference type="PANTHER" id="PTHR13261">
    <property type="entry name" value="BRCA2 AND CDKN1A INTERACTING PROTEIN"/>
    <property type="match status" value="1"/>
</dbReference>
<dbReference type="AlphaFoldDB" id="A0A4Q0A4A1"/>
<dbReference type="GO" id="GO:0005634">
    <property type="term" value="C:nucleus"/>
    <property type="evidence" value="ECO:0007669"/>
    <property type="project" value="UniProtKB-SubCell"/>
</dbReference>
<dbReference type="GO" id="GO:0015031">
    <property type="term" value="P:protein transport"/>
    <property type="evidence" value="ECO:0007669"/>
    <property type="project" value="UniProtKB-KW"/>
</dbReference>
<accession>A0A4Q0A4A1</accession>
<evidence type="ECO:0000313" key="5">
    <source>
        <dbReference type="Proteomes" id="UP000268162"/>
    </source>
</evidence>
<comment type="function">
    <text evidence="2">Involved in nuclear export, actin cytoskeleton organization and vesicular transport.</text>
</comment>
<dbReference type="Proteomes" id="UP000268162">
    <property type="component" value="Unassembled WGS sequence"/>
</dbReference>
<dbReference type="PIRSF" id="PIRSF028983">
    <property type="entry name" value="BCP1"/>
    <property type="match status" value="1"/>
</dbReference>
<protein>
    <recommendedName>
        <fullName evidence="2">Protein BCP1</fullName>
    </recommendedName>
</protein>
<keyword evidence="2" id="KW-0813">Transport</keyword>
<keyword evidence="2" id="KW-0653">Protein transport</keyword>
<dbReference type="EMBL" id="ML002210">
    <property type="protein sequence ID" value="RKP40401.1"/>
    <property type="molecule type" value="Genomic_DNA"/>
</dbReference>
<dbReference type="InterPro" id="IPR025602">
    <property type="entry name" value="BCP1_family"/>
</dbReference>
<dbReference type="Pfam" id="PF13862">
    <property type="entry name" value="BCCIP"/>
    <property type="match status" value="1"/>
</dbReference>